<keyword evidence="1" id="KW-0547">Nucleotide-binding</keyword>
<dbReference type="InterPro" id="IPR027417">
    <property type="entry name" value="P-loop_NTPase"/>
</dbReference>
<dbReference type="GO" id="GO:0005524">
    <property type="term" value="F:ATP binding"/>
    <property type="evidence" value="ECO:0007669"/>
    <property type="project" value="UniProtKB-KW"/>
</dbReference>
<dbReference type="PIRSF" id="PIRSF005647">
    <property type="entry name" value="CooC"/>
    <property type="match status" value="1"/>
</dbReference>
<evidence type="ECO:0000313" key="5">
    <source>
        <dbReference type="Proteomes" id="UP000291981"/>
    </source>
</evidence>
<dbReference type="GO" id="GO:0009898">
    <property type="term" value="C:cytoplasmic side of plasma membrane"/>
    <property type="evidence" value="ECO:0007669"/>
    <property type="project" value="TreeGrafter"/>
</dbReference>
<name>A0A4Q8QKF1_9FLAO</name>
<dbReference type="OrthoDB" id="7346657at2"/>
<dbReference type="PANTHER" id="PTHR43384">
    <property type="entry name" value="SEPTUM SITE-DETERMINING PROTEIN MIND HOMOLOG, CHLOROPLASTIC-RELATED"/>
    <property type="match status" value="1"/>
</dbReference>
<reference evidence="4 5" key="1">
    <citation type="submission" date="2019-02" db="EMBL/GenBank/DDBJ databases">
        <title>Draft genome sequence of Muricauda sp. 176CP4-71.</title>
        <authorList>
            <person name="Park J.-S."/>
        </authorList>
    </citation>
    <scope>NUCLEOTIDE SEQUENCE [LARGE SCALE GENOMIC DNA]</scope>
    <source>
        <strain evidence="4 5">176CP4-71</strain>
    </source>
</reference>
<dbReference type="Pfam" id="PF01656">
    <property type="entry name" value="CbiA"/>
    <property type="match status" value="1"/>
</dbReference>
<dbReference type="InterPro" id="IPR050625">
    <property type="entry name" value="ParA/MinD_ATPase"/>
</dbReference>
<gene>
    <name evidence="4" type="ORF">EW142_05555</name>
</gene>
<evidence type="ECO:0000256" key="2">
    <source>
        <dbReference type="ARBA" id="ARBA00022840"/>
    </source>
</evidence>
<dbReference type="GO" id="GO:0016887">
    <property type="term" value="F:ATP hydrolysis activity"/>
    <property type="evidence" value="ECO:0007669"/>
    <property type="project" value="TreeGrafter"/>
</dbReference>
<accession>A0A4Q8QKF1</accession>
<sequence length="256" mass="27809">MKIAIAGKGGVGKTTISGTLCRILGAKGDQVLAIDGDPNPNLSIVLGIDKSDAGPPNLSTDIIERVETEDGKWKFQVRMPFQEVLETYGQKATDNVTLLMVGKPEKAGTGCMCGSHTVVRELVNAALSSEQGQIMVLDTEASLEHMKRGTSKYVDKIYTVVEPYYRSLEAASRFAEMAQQLGIGKVEAIANKVRTKEDEMAIREYCEKINLPIAIFVPFDEQVMAADLKGKSIIDFDPEAKVVKALEALSDAILKN</sequence>
<dbReference type="Gene3D" id="3.40.50.300">
    <property type="entry name" value="P-loop containing nucleotide triphosphate hydrolases"/>
    <property type="match status" value="1"/>
</dbReference>
<dbReference type="Proteomes" id="UP000291981">
    <property type="component" value="Unassembled WGS sequence"/>
</dbReference>
<dbReference type="EMBL" id="SGIU01000001">
    <property type="protein sequence ID" value="TAI49263.1"/>
    <property type="molecule type" value="Genomic_DNA"/>
</dbReference>
<feature type="domain" description="CobQ/CobB/MinD/ParA nucleotide binding" evidence="3">
    <location>
        <begin position="4"/>
        <end position="233"/>
    </location>
</feature>
<keyword evidence="5" id="KW-1185">Reference proteome</keyword>
<dbReference type="AlphaFoldDB" id="A0A4Q8QKF1"/>
<organism evidence="4 5">
    <name type="scientific">Flagellimonas allohymeniacidonis</name>
    <dbReference type="NCBI Taxonomy" id="2517819"/>
    <lineage>
        <taxon>Bacteria</taxon>
        <taxon>Pseudomonadati</taxon>
        <taxon>Bacteroidota</taxon>
        <taxon>Flavobacteriia</taxon>
        <taxon>Flavobacteriales</taxon>
        <taxon>Flavobacteriaceae</taxon>
        <taxon>Flagellimonas</taxon>
    </lineage>
</organism>
<dbReference type="GO" id="GO:0005829">
    <property type="term" value="C:cytosol"/>
    <property type="evidence" value="ECO:0007669"/>
    <property type="project" value="TreeGrafter"/>
</dbReference>
<dbReference type="SUPFAM" id="SSF52540">
    <property type="entry name" value="P-loop containing nucleoside triphosphate hydrolases"/>
    <property type="match status" value="1"/>
</dbReference>
<proteinExistence type="predicted"/>
<dbReference type="GO" id="GO:0051782">
    <property type="term" value="P:negative regulation of cell division"/>
    <property type="evidence" value="ECO:0007669"/>
    <property type="project" value="TreeGrafter"/>
</dbReference>
<evidence type="ECO:0000256" key="1">
    <source>
        <dbReference type="ARBA" id="ARBA00022741"/>
    </source>
</evidence>
<dbReference type="InterPro" id="IPR014433">
    <property type="entry name" value="CooC"/>
</dbReference>
<protein>
    <submittedName>
        <fullName evidence="4">Cobyrinic acid a,c-diamide synthase</fullName>
    </submittedName>
</protein>
<evidence type="ECO:0000313" key="4">
    <source>
        <dbReference type="EMBL" id="TAI49263.1"/>
    </source>
</evidence>
<keyword evidence="2" id="KW-0067">ATP-binding</keyword>
<dbReference type="PANTHER" id="PTHR43384:SF6">
    <property type="entry name" value="SEPTUM SITE-DETERMINING PROTEIN MIND HOMOLOG, CHLOROPLASTIC"/>
    <property type="match status" value="1"/>
</dbReference>
<evidence type="ECO:0000259" key="3">
    <source>
        <dbReference type="Pfam" id="PF01656"/>
    </source>
</evidence>
<dbReference type="RefSeq" id="WP_130610818.1">
    <property type="nucleotide sequence ID" value="NZ_SGIU01000001.1"/>
</dbReference>
<comment type="caution">
    <text evidence="4">The sequence shown here is derived from an EMBL/GenBank/DDBJ whole genome shotgun (WGS) entry which is preliminary data.</text>
</comment>
<dbReference type="InterPro" id="IPR002586">
    <property type="entry name" value="CobQ/CobB/MinD/ParA_Nub-bd_dom"/>
</dbReference>